<sequence length="45" mass="5248">MFKQTRCPHCQGILDDATVVIAEIMSGVYCPHCHRYIAEKDIQYY</sequence>
<accession>A0ABT7UZ29</accession>
<proteinExistence type="predicted"/>
<evidence type="ECO:0000313" key="2">
    <source>
        <dbReference type="Proteomes" id="UP001529343"/>
    </source>
</evidence>
<organism evidence="1 2">
    <name type="scientific">Limosilactobacillus pontis</name>
    <dbReference type="NCBI Taxonomy" id="35787"/>
    <lineage>
        <taxon>Bacteria</taxon>
        <taxon>Bacillati</taxon>
        <taxon>Bacillota</taxon>
        <taxon>Bacilli</taxon>
        <taxon>Lactobacillales</taxon>
        <taxon>Lactobacillaceae</taxon>
        <taxon>Limosilactobacillus</taxon>
    </lineage>
</organism>
<gene>
    <name evidence="1" type="ORF">QUW44_03995</name>
</gene>
<dbReference type="RefSeq" id="WP_283594925.1">
    <property type="nucleotide sequence ID" value="NZ_JAUDDW010000010.1"/>
</dbReference>
<dbReference type="EMBL" id="JAUDDW010000010">
    <property type="protein sequence ID" value="MDM8266327.1"/>
    <property type="molecule type" value="Genomic_DNA"/>
</dbReference>
<name>A0ABT7UZ29_9LACO</name>
<evidence type="ECO:0000313" key="1">
    <source>
        <dbReference type="EMBL" id="MDM8266327.1"/>
    </source>
</evidence>
<protein>
    <submittedName>
        <fullName evidence="1">Uncharacterized protein</fullName>
    </submittedName>
</protein>
<comment type="caution">
    <text evidence="1">The sequence shown here is derived from an EMBL/GenBank/DDBJ whole genome shotgun (WGS) entry which is preliminary data.</text>
</comment>
<reference evidence="1 2" key="2">
    <citation type="submission" date="2023-06" db="EMBL/GenBank/DDBJ databases">
        <authorList>
            <person name="Zeman M."/>
            <person name="Kubasova T."/>
            <person name="Jahodarova E."/>
            <person name="Nykrynova M."/>
            <person name="Rychlik I."/>
        </authorList>
    </citation>
    <scope>NUCLEOTIDE SEQUENCE [LARGE SCALE GENOMIC DNA]</scope>
    <source>
        <strain evidence="1 2">161_Gplus</strain>
    </source>
</reference>
<reference evidence="2" key="1">
    <citation type="submission" date="2023-06" db="EMBL/GenBank/DDBJ databases">
        <title>Identification and characterization of horizontal gene transfer across gut microbiota members of farm animals based on homology search.</title>
        <authorList>
            <person name="Zeman M."/>
            <person name="Kubasova T."/>
            <person name="Jahodarova E."/>
            <person name="Nykrynova M."/>
            <person name="Rychlik I."/>
        </authorList>
    </citation>
    <scope>NUCLEOTIDE SEQUENCE [LARGE SCALE GENOMIC DNA]</scope>
    <source>
        <strain evidence="2">161_Gplus</strain>
    </source>
</reference>
<dbReference type="Proteomes" id="UP001529343">
    <property type="component" value="Unassembled WGS sequence"/>
</dbReference>
<keyword evidence="2" id="KW-1185">Reference proteome</keyword>